<keyword evidence="1" id="KW-0812">Transmembrane</keyword>
<accession>A0A316HBX5</accession>
<dbReference type="Pfam" id="PF13649">
    <property type="entry name" value="Methyltransf_25"/>
    <property type="match status" value="1"/>
</dbReference>
<proteinExistence type="predicted"/>
<dbReference type="SUPFAM" id="SSF53335">
    <property type="entry name" value="S-adenosyl-L-methionine-dependent methyltransferases"/>
    <property type="match status" value="1"/>
</dbReference>
<dbReference type="AlphaFoldDB" id="A0A316HBX5"/>
<dbReference type="CDD" id="cd02440">
    <property type="entry name" value="AdoMet_MTases"/>
    <property type="match status" value="1"/>
</dbReference>
<feature type="domain" description="Methyltransferase" evidence="2">
    <location>
        <begin position="70"/>
        <end position="170"/>
    </location>
</feature>
<sequence>MTSEPRYAAAYNDSNVLFRVLRHVGWGDLVNVGYFTLPTLPIAVTGLGWFQRRLLRRSLSLLDVHQGQRVLDAGCGRGLGTAWLARRGCEVLGVDVEPDQVQQARHRFGDQLNARFAVADVTALPARVADVALADESFDRVHCLEAAFHFGPEGRRAFLTEAFRLLRPGGRLVLVDFTWPEPDPGTINGLDPHRLVRDTWRFEELEPLDRYLDNAVRTGFIVHAVHDWTRSVVRRPLQHATLVTHIVSTAVGRTMLRLRWPGLRELNRQDWRAVTDRIRAMRAVGAKCGYSALVLDKPACPEPA</sequence>
<name>A0A316HBX5_9PSEU</name>
<evidence type="ECO:0000313" key="4">
    <source>
        <dbReference type="Proteomes" id="UP000246005"/>
    </source>
</evidence>
<dbReference type="GO" id="GO:0008168">
    <property type="term" value="F:methyltransferase activity"/>
    <property type="evidence" value="ECO:0007669"/>
    <property type="project" value="UniProtKB-KW"/>
</dbReference>
<evidence type="ECO:0000256" key="1">
    <source>
        <dbReference type="SAM" id="Phobius"/>
    </source>
</evidence>
<evidence type="ECO:0000313" key="3">
    <source>
        <dbReference type="EMBL" id="PWK78614.1"/>
    </source>
</evidence>
<dbReference type="Gene3D" id="3.40.50.150">
    <property type="entry name" value="Vaccinia Virus protein VP39"/>
    <property type="match status" value="1"/>
</dbReference>
<protein>
    <submittedName>
        <fullName evidence="3">Methyltransferase family protein</fullName>
    </submittedName>
</protein>
<reference evidence="3 4" key="1">
    <citation type="submission" date="2018-05" db="EMBL/GenBank/DDBJ databases">
        <title>Genomic Encyclopedia of Type Strains, Phase IV (KMG-IV): sequencing the most valuable type-strain genomes for metagenomic binning, comparative biology and taxonomic classification.</title>
        <authorList>
            <person name="Goeker M."/>
        </authorList>
    </citation>
    <scope>NUCLEOTIDE SEQUENCE [LARGE SCALE GENOMIC DNA]</scope>
    <source>
        <strain evidence="3 4">DSM 45480</strain>
    </source>
</reference>
<organism evidence="3 4">
    <name type="scientific">Lentzea atacamensis</name>
    <dbReference type="NCBI Taxonomy" id="531938"/>
    <lineage>
        <taxon>Bacteria</taxon>
        <taxon>Bacillati</taxon>
        <taxon>Actinomycetota</taxon>
        <taxon>Actinomycetes</taxon>
        <taxon>Pseudonocardiales</taxon>
        <taxon>Pseudonocardiaceae</taxon>
        <taxon>Lentzea</taxon>
    </lineage>
</organism>
<keyword evidence="1" id="KW-0472">Membrane</keyword>
<gene>
    <name evidence="3" type="ORF">C8D88_1266</name>
</gene>
<keyword evidence="3" id="KW-0489">Methyltransferase</keyword>
<comment type="caution">
    <text evidence="3">The sequence shown here is derived from an EMBL/GenBank/DDBJ whole genome shotgun (WGS) entry which is preliminary data.</text>
</comment>
<dbReference type="GO" id="GO:0032259">
    <property type="term" value="P:methylation"/>
    <property type="evidence" value="ECO:0007669"/>
    <property type="project" value="UniProtKB-KW"/>
</dbReference>
<keyword evidence="1" id="KW-1133">Transmembrane helix</keyword>
<feature type="transmembrane region" description="Helical" evidence="1">
    <location>
        <begin position="32"/>
        <end position="50"/>
    </location>
</feature>
<dbReference type="Proteomes" id="UP000246005">
    <property type="component" value="Unassembled WGS sequence"/>
</dbReference>
<dbReference type="InterPro" id="IPR029063">
    <property type="entry name" value="SAM-dependent_MTases_sf"/>
</dbReference>
<keyword evidence="3" id="KW-0808">Transferase</keyword>
<evidence type="ECO:0000259" key="2">
    <source>
        <dbReference type="Pfam" id="PF13649"/>
    </source>
</evidence>
<dbReference type="InterPro" id="IPR041698">
    <property type="entry name" value="Methyltransf_25"/>
</dbReference>
<dbReference type="EMBL" id="QGHB01000026">
    <property type="protein sequence ID" value="PWK78614.1"/>
    <property type="molecule type" value="Genomic_DNA"/>
</dbReference>
<dbReference type="PANTHER" id="PTHR42912">
    <property type="entry name" value="METHYLTRANSFERASE"/>
    <property type="match status" value="1"/>
</dbReference>
<dbReference type="RefSeq" id="WP_211337790.1">
    <property type="nucleotide sequence ID" value="NZ_QGHB01000026.1"/>
</dbReference>
<dbReference type="InterPro" id="IPR050508">
    <property type="entry name" value="Methyltransf_Superfamily"/>
</dbReference>